<dbReference type="Gramene" id="Ma02_t05770.1">
    <property type="protein sequence ID" value="Ma02_p05770.1"/>
    <property type="gene ID" value="Ma02_g05770"/>
</dbReference>
<feature type="transmembrane region" description="Helical" evidence="1">
    <location>
        <begin position="51"/>
        <end position="72"/>
    </location>
</feature>
<evidence type="ECO:0000256" key="1">
    <source>
        <dbReference type="SAM" id="Phobius"/>
    </source>
</evidence>
<dbReference type="AlphaFoldDB" id="A0A804HZN1"/>
<organism evidence="2 3">
    <name type="scientific">Musa acuminata subsp. malaccensis</name>
    <name type="common">Wild banana</name>
    <name type="synonym">Musa malaccensis</name>
    <dbReference type="NCBI Taxonomy" id="214687"/>
    <lineage>
        <taxon>Eukaryota</taxon>
        <taxon>Viridiplantae</taxon>
        <taxon>Streptophyta</taxon>
        <taxon>Embryophyta</taxon>
        <taxon>Tracheophyta</taxon>
        <taxon>Spermatophyta</taxon>
        <taxon>Magnoliopsida</taxon>
        <taxon>Liliopsida</taxon>
        <taxon>Zingiberales</taxon>
        <taxon>Musaceae</taxon>
        <taxon>Musa</taxon>
    </lineage>
</organism>
<evidence type="ECO:0000313" key="2">
    <source>
        <dbReference type="EnsemblPlants" id="Ma02_p05770.1"/>
    </source>
</evidence>
<keyword evidence="3" id="KW-1185">Reference proteome</keyword>
<dbReference type="Proteomes" id="UP000012960">
    <property type="component" value="Unplaced"/>
</dbReference>
<evidence type="ECO:0000313" key="3">
    <source>
        <dbReference type="Proteomes" id="UP000012960"/>
    </source>
</evidence>
<keyword evidence="1" id="KW-0812">Transmembrane</keyword>
<reference evidence="2" key="1">
    <citation type="submission" date="2021-05" db="UniProtKB">
        <authorList>
            <consortium name="EnsemblPlants"/>
        </authorList>
    </citation>
    <scope>IDENTIFICATION</scope>
    <source>
        <strain evidence="2">subsp. malaccensis</strain>
    </source>
</reference>
<dbReference type="InParanoid" id="A0A804HZN1"/>
<dbReference type="EnsemblPlants" id="Ma02_t05770.1">
    <property type="protein sequence ID" value="Ma02_p05770.1"/>
    <property type="gene ID" value="Ma02_g05770"/>
</dbReference>
<proteinExistence type="predicted"/>
<protein>
    <submittedName>
        <fullName evidence="2">Uncharacterized protein</fullName>
    </submittedName>
</protein>
<keyword evidence="1" id="KW-0472">Membrane</keyword>
<name>A0A804HZN1_MUSAM</name>
<keyword evidence="1" id="KW-1133">Transmembrane helix</keyword>
<sequence>MKLLIDSGGQVQRIPTVKLSVVWASNFFYIYQFNNVNDLLFNLRTKRLNNIFYWGTQMVSSMAIGYVLDFSFRSRRTRAKILV</sequence>
<accession>A0A804HZN1</accession>